<dbReference type="Pfam" id="PF07336">
    <property type="entry name" value="ABATE"/>
    <property type="match status" value="1"/>
</dbReference>
<gene>
    <name evidence="2" type="ORF">E6Q54_13940</name>
</gene>
<dbReference type="EMBL" id="SSGD01000081">
    <property type="protein sequence ID" value="TXI54694.1"/>
    <property type="molecule type" value="Genomic_DNA"/>
</dbReference>
<dbReference type="InterPro" id="IPR023286">
    <property type="entry name" value="ABATE_dom_sf"/>
</dbReference>
<sequence length="234" mass="26006">MPCGRKSNDAGIAWTPAVTSSATTGITDMRASCLDGVVSTTDAKSMSPTVHDEPPDFLRSGRPSLDLAWTVRFRNVWPTETLVDTEALIRWLRATYPGVTFNPRQVTDEFLAELTHLREAIYALVRASIADEPWRRRDVSLVNRHADGPRFRHRLGGNRAVRITVTDAGQFLAELAVDGIAVLSADPSRLKLCEGPDCALPFLDESRGASRRWCTAQRCGNRVNTKAYRRRLKA</sequence>
<comment type="caution">
    <text evidence="2">The sequence shown here is derived from an EMBL/GenBank/DDBJ whole genome shotgun (WGS) entry which is preliminary data.</text>
</comment>
<dbReference type="InterPro" id="IPR021005">
    <property type="entry name" value="Znf_CGNR"/>
</dbReference>
<protein>
    <recommendedName>
        <fullName evidence="1">Zinc finger CGNR domain-containing protein</fullName>
    </recommendedName>
</protein>
<proteinExistence type="predicted"/>
<organism evidence="2 3">
    <name type="scientific">Mycolicibacter arupensis</name>
    <dbReference type="NCBI Taxonomy" id="342002"/>
    <lineage>
        <taxon>Bacteria</taxon>
        <taxon>Bacillati</taxon>
        <taxon>Actinomycetota</taxon>
        <taxon>Actinomycetes</taxon>
        <taxon>Mycobacteriales</taxon>
        <taxon>Mycobacteriaceae</taxon>
        <taxon>Mycolicibacter</taxon>
    </lineage>
</organism>
<dbReference type="PANTHER" id="PTHR35525:SF3">
    <property type="entry name" value="BLL6575 PROTEIN"/>
    <property type="match status" value="1"/>
</dbReference>
<dbReference type="Gene3D" id="1.10.3300.10">
    <property type="entry name" value="Jann2411-like domain"/>
    <property type="match status" value="1"/>
</dbReference>
<dbReference type="PANTHER" id="PTHR35525">
    <property type="entry name" value="BLL6575 PROTEIN"/>
    <property type="match status" value="1"/>
</dbReference>
<dbReference type="Pfam" id="PF11706">
    <property type="entry name" value="zf-CGNR"/>
    <property type="match status" value="1"/>
</dbReference>
<dbReference type="SUPFAM" id="SSF160904">
    <property type="entry name" value="Jann2411-like"/>
    <property type="match status" value="1"/>
</dbReference>
<evidence type="ECO:0000259" key="1">
    <source>
        <dbReference type="Pfam" id="PF11706"/>
    </source>
</evidence>
<evidence type="ECO:0000313" key="2">
    <source>
        <dbReference type="EMBL" id="TXI54694.1"/>
    </source>
</evidence>
<dbReference type="InterPro" id="IPR010852">
    <property type="entry name" value="ABATE"/>
</dbReference>
<feature type="domain" description="Zinc finger CGNR" evidence="1">
    <location>
        <begin position="189"/>
        <end position="231"/>
    </location>
</feature>
<accession>A0A5C7Y0J4</accession>
<name>A0A5C7Y0J4_9MYCO</name>
<evidence type="ECO:0000313" key="3">
    <source>
        <dbReference type="Proteomes" id="UP000321797"/>
    </source>
</evidence>
<dbReference type="AlphaFoldDB" id="A0A5C7Y0J4"/>
<reference evidence="2 3" key="1">
    <citation type="submission" date="2018-09" db="EMBL/GenBank/DDBJ databases">
        <title>Metagenome Assembled Genomes from an Advanced Water Purification Facility.</title>
        <authorList>
            <person name="Stamps B.W."/>
            <person name="Spear J.R."/>
        </authorList>
    </citation>
    <scope>NUCLEOTIDE SEQUENCE [LARGE SCALE GENOMIC DNA]</scope>
    <source>
        <strain evidence="2">Bin_29_2</strain>
    </source>
</reference>
<dbReference type="Proteomes" id="UP000321797">
    <property type="component" value="Unassembled WGS sequence"/>
</dbReference>